<keyword evidence="1" id="KW-0812">Transmembrane</keyword>
<dbReference type="EMBL" id="JAKGSG010000068">
    <property type="protein sequence ID" value="MCF4123682.1"/>
    <property type="molecule type" value="Genomic_DNA"/>
</dbReference>
<organism evidence="2 3">
    <name type="scientific">Antribacter soli</name>
    <dbReference type="NCBI Taxonomy" id="2910976"/>
    <lineage>
        <taxon>Bacteria</taxon>
        <taxon>Bacillati</taxon>
        <taxon>Actinomycetota</taxon>
        <taxon>Actinomycetes</taxon>
        <taxon>Micrococcales</taxon>
        <taxon>Promicromonosporaceae</taxon>
        <taxon>Antribacter</taxon>
    </lineage>
</organism>
<feature type="transmembrane region" description="Helical" evidence="1">
    <location>
        <begin position="20"/>
        <end position="48"/>
    </location>
</feature>
<dbReference type="AlphaFoldDB" id="A0AA41QI97"/>
<evidence type="ECO:0000313" key="3">
    <source>
        <dbReference type="Proteomes" id="UP001165405"/>
    </source>
</evidence>
<keyword evidence="1" id="KW-0472">Membrane</keyword>
<gene>
    <name evidence="2" type="ORF">L1785_22230</name>
</gene>
<feature type="transmembrane region" description="Helical" evidence="1">
    <location>
        <begin position="60"/>
        <end position="82"/>
    </location>
</feature>
<sequence>MNTVRPDFDAVAGTAFGDVVGALLTAALLTAVAVLVMSAIAWAVAAAMGSWQTVAKARTGVLVALGGAALTGAALSWGGWLLKLGNHL</sequence>
<name>A0AA41QI97_9MICO</name>
<dbReference type="Pfam" id="PF19607">
    <property type="entry name" value="DUF6112"/>
    <property type="match status" value="1"/>
</dbReference>
<dbReference type="Proteomes" id="UP001165405">
    <property type="component" value="Unassembled WGS sequence"/>
</dbReference>
<keyword evidence="1" id="KW-1133">Transmembrane helix</keyword>
<reference evidence="2" key="1">
    <citation type="submission" date="2022-01" db="EMBL/GenBank/DDBJ databases">
        <title>Antribacter sp. nov., isolated from Guizhou of China.</title>
        <authorList>
            <person name="Chengliang C."/>
            <person name="Ya Z."/>
        </authorList>
    </citation>
    <scope>NUCLEOTIDE SEQUENCE</scope>
    <source>
        <strain evidence="2">KLBMP 9083</strain>
    </source>
</reference>
<evidence type="ECO:0000313" key="2">
    <source>
        <dbReference type="EMBL" id="MCF4123682.1"/>
    </source>
</evidence>
<protein>
    <submittedName>
        <fullName evidence="2">DUF6112 family protein</fullName>
    </submittedName>
</protein>
<evidence type="ECO:0000256" key="1">
    <source>
        <dbReference type="SAM" id="Phobius"/>
    </source>
</evidence>
<dbReference type="InterPro" id="IPR046094">
    <property type="entry name" value="DUF6112"/>
</dbReference>
<keyword evidence="3" id="KW-1185">Reference proteome</keyword>
<comment type="caution">
    <text evidence="2">The sequence shown here is derived from an EMBL/GenBank/DDBJ whole genome shotgun (WGS) entry which is preliminary data.</text>
</comment>
<proteinExistence type="predicted"/>
<dbReference type="RefSeq" id="WP_236091430.1">
    <property type="nucleotide sequence ID" value="NZ_JAKGSG010000068.1"/>
</dbReference>
<accession>A0AA41QI97</accession>